<feature type="binding site" evidence="7">
    <location>
        <position position="277"/>
    </location>
    <ligand>
        <name>FMN</name>
        <dbReference type="ChEBI" id="CHEBI:58210"/>
    </ligand>
</feature>
<dbReference type="SUPFAM" id="SSF51395">
    <property type="entry name" value="FMN-linked oxidoreductases"/>
    <property type="match status" value="1"/>
</dbReference>
<evidence type="ECO:0000256" key="6">
    <source>
        <dbReference type="PIRSR" id="PIRSR000138-1"/>
    </source>
</evidence>
<dbReference type="Pfam" id="PF01070">
    <property type="entry name" value="FMN_dh"/>
    <property type="match status" value="1"/>
</dbReference>
<evidence type="ECO:0000313" key="10">
    <source>
        <dbReference type="EMBL" id="TIH39326.1"/>
    </source>
</evidence>
<feature type="binding site" evidence="7">
    <location>
        <begin position="310"/>
        <end position="314"/>
    </location>
    <ligand>
        <name>FMN</name>
        <dbReference type="ChEBI" id="CHEBI:58210"/>
    </ligand>
</feature>
<feature type="binding site" evidence="7">
    <location>
        <begin position="81"/>
        <end position="83"/>
    </location>
    <ligand>
        <name>FMN</name>
        <dbReference type="ChEBI" id="CHEBI:58210"/>
    </ligand>
</feature>
<evidence type="ECO:0000256" key="3">
    <source>
        <dbReference type="ARBA" id="ARBA00022643"/>
    </source>
</evidence>
<feature type="compositionally biased region" description="Basic and acidic residues" evidence="8">
    <location>
        <begin position="397"/>
        <end position="421"/>
    </location>
</feature>
<feature type="binding site" evidence="7">
    <location>
        <position position="157"/>
    </location>
    <ligand>
        <name>FMN</name>
        <dbReference type="ChEBI" id="CHEBI:58210"/>
    </ligand>
</feature>
<feature type="active site" description="Proton acceptor" evidence="6">
    <location>
        <position position="279"/>
    </location>
</feature>
<reference evidence="10 11" key="1">
    <citation type="journal article" date="2019" name="Microorganisms">
        <title>Systematic Affiliation and Genome Analysis of Subtercola vilae DB165(T) with Particular Emphasis on Cold Adaptation of an Isolate from a High-Altitude Cold Volcano Lake.</title>
        <authorList>
            <person name="Villalobos A.S."/>
            <person name="Wiese J."/>
            <person name="Imhoff J.F."/>
            <person name="Dorador C."/>
            <person name="Keller A."/>
            <person name="Hentschel U."/>
        </authorList>
    </citation>
    <scope>NUCLEOTIDE SEQUENCE [LARGE SCALE GENOMIC DNA]</scope>
    <source>
        <strain evidence="10 11">DB165</strain>
    </source>
</reference>
<feature type="binding site" evidence="7">
    <location>
        <begin position="333"/>
        <end position="334"/>
    </location>
    <ligand>
        <name>FMN</name>
        <dbReference type="ChEBI" id="CHEBI:58210"/>
    </ligand>
</feature>
<dbReference type="AlphaFoldDB" id="A0A4T2C9F7"/>
<evidence type="ECO:0000256" key="4">
    <source>
        <dbReference type="ARBA" id="ARBA00023002"/>
    </source>
</evidence>
<dbReference type="PANTHER" id="PTHR10578">
    <property type="entry name" value="S -2-HYDROXY-ACID OXIDASE-RELATED"/>
    <property type="match status" value="1"/>
</dbReference>
<dbReference type="OrthoDB" id="9770452at2"/>
<proteinExistence type="inferred from homology"/>
<name>A0A4T2C9F7_9MICO</name>
<sequence>MAKNAWFETVAEAQRRAKKRLPSSVYGALVAGSERGLTYDDNMAAFSELGFAPHVAGHQATRDLSTSVLGIPISLPVLISPTGVQAVHPDGEVAVARASANRGTIMGLSSFASKPIEEVAAANPNTVFQMYWTGTREAMVQRMDRARRAGAKGLIATLDWSFSNGRDWGSPQIPERMNLKTMVSFAPNVLPHPQWLWQFAKTGRVPDLTAPNLTPPGGEAPTFFGAYYEWMQTPPPSWDDVEWLRREWGGPFMLKGVSRTDDARRAIDAGVDAISVSNHGGNNLDGTPATIRVLASVAEVIDGQIEVVLDGGVRRGGDVAKALSLGARAVMIGRAYLWGLAANGQAGVENVLDILRGGLDSAVLGLGHSSISELSPADLVIAKDFARTLPQVQNDSVHTDSVHNDSMKTDAMKSETKESAS</sequence>
<dbReference type="NCBIfam" id="TIGR03966">
    <property type="entry name" value="actino_HemFlav"/>
    <property type="match status" value="1"/>
</dbReference>
<dbReference type="PROSITE" id="PS51349">
    <property type="entry name" value="FMN_HYDROXY_ACID_DH_2"/>
    <property type="match status" value="1"/>
</dbReference>
<feature type="region of interest" description="Disordered" evidence="8">
    <location>
        <begin position="394"/>
        <end position="421"/>
    </location>
</feature>
<evidence type="ECO:0000259" key="9">
    <source>
        <dbReference type="PROSITE" id="PS51349"/>
    </source>
</evidence>
<dbReference type="Proteomes" id="UP000306192">
    <property type="component" value="Unassembled WGS sequence"/>
</dbReference>
<gene>
    <name evidence="10" type="primary">mftD</name>
    <name evidence="10" type="ORF">D4765_04425</name>
</gene>
<dbReference type="GO" id="GO:0016491">
    <property type="term" value="F:oxidoreductase activity"/>
    <property type="evidence" value="ECO:0007669"/>
    <property type="project" value="UniProtKB-KW"/>
</dbReference>
<feature type="binding site" evidence="7">
    <location>
        <position position="255"/>
    </location>
    <ligand>
        <name>FMN</name>
        <dbReference type="ChEBI" id="CHEBI:58210"/>
    </ligand>
</feature>
<evidence type="ECO:0000256" key="5">
    <source>
        <dbReference type="ARBA" id="ARBA00024042"/>
    </source>
</evidence>
<keyword evidence="4" id="KW-0560">Oxidoreductase</keyword>
<protein>
    <submittedName>
        <fullName evidence="10">Mycofactocin system-associated heme/flavin dehydrogenase</fullName>
    </submittedName>
</protein>
<feature type="binding site" evidence="7">
    <location>
        <position position="279"/>
    </location>
    <ligand>
        <name>glyoxylate</name>
        <dbReference type="ChEBI" id="CHEBI:36655"/>
    </ligand>
</feature>
<evidence type="ECO:0000256" key="1">
    <source>
        <dbReference type="ARBA" id="ARBA00001917"/>
    </source>
</evidence>
<comment type="cofactor">
    <cofactor evidence="1">
        <name>FMN</name>
        <dbReference type="ChEBI" id="CHEBI:58210"/>
    </cofactor>
</comment>
<dbReference type="PIRSF" id="PIRSF000138">
    <property type="entry name" value="Al-hdrx_acd_dh"/>
    <property type="match status" value="1"/>
</dbReference>
<dbReference type="InterPro" id="IPR000262">
    <property type="entry name" value="FMN-dep_DH"/>
</dbReference>
<dbReference type="PANTHER" id="PTHR10578:SF107">
    <property type="entry name" value="2-HYDROXYACID OXIDASE 1"/>
    <property type="match status" value="1"/>
</dbReference>
<accession>A0A4T2C9F7</accession>
<evidence type="ECO:0000256" key="2">
    <source>
        <dbReference type="ARBA" id="ARBA00022630"/>
    </source>
</evidence>
<evidence type="ECO:0000256" key="7">
    <source>
        <dbReference type="PIRSR" id="PIRSR000138-2"/>
    </source>
</evidence>
<keyword evidence="2 7" id="KW-0285">Flavoprotein</keyword>
<dbReference type="GO" id="GO:0010181">
    <property type="term" value="F:FMN binding"/>
    <property type="evidence" value="ECO:0007669"/>
    <property type="project" value="InterPro"/>
</dbReference>
<feature type="binding site" evidence="7">
    <location>
        <position position="109"/>
    </location>
    <ligand>
        <name>FMN</name>
        <dbReference type="ChEBI" id="CHEBI:58210"/>
    </ligand>
</feature>
<comment type="similarity">
    <text evidence="5">Belongs to the FMN-dependent alpha-hydroxy acid dehydrogenase family.</text>
</comment>
<dbReference type="CDD" id="cd02809">
    <property type="entry name" value="alpha_hydroxyacid_oxid_FMN"/>
    <property type="match status" value="1"/>
</dbReference>
<dbReference type="InterPro" id="IPR012133">
    <property type="entry name" value="Alpha-hydoxy_acid_DH_FMN"/>
</dbReference>
<feature type="binding site" evidence="7">
    <location>
        <position position="131"/>
    </location>
    <ligand>
        <name>glyoxylate</name>
        <dbReference type="ChEBI" id="CHEBI:36655"/>
    </ligand>
</feature>
<feature type="domain" description="FMN hydroxy acid dehydrogenase" evidence="9">
    <location>
        <begin position="2"/>
        <end position="384"/>
    </location>
</feature>
<evidence type="ECO:0000256" key="8">
    <source>
        <dbReference type="SAM" id="MobiDB-lite"/>
    </source>
</evidence>
<feature type="binding site" evidence="7">
    <location>
        <position position="129"/>
    </location>
    <ligand>
        <name>FMN</name>
        <dbReference type="ChEBI" id="CHEBI:58210"/>
    </ligand>
</feature>
<keyword evidence="11" id="KW-1185">Reference proteome</keyword>
<dbReference type="RefSeq" id="WP_136641053.1">
    <property type="nucleotide sequence ID" value="NZ_QYRT01000006.1"/>
</dbReference>
<comment type="caution">
    <text evidence="10">The sequence shown here is derived from an EMBL/GenBank/DDBJ whole genome shotgun (WGS) entry which is preliminary data.</text>
</comment>
<dbReference type="EMBL" id="QYRT01000006">
    <property type="protein sequence ID" value="TIH39326.1"/>
    <property type="molecule type" value="Genomic_DNA"/>
</dbReference>
<feature type="binding site" evidence="7">
    <location>
        <position position="166"/>
    </location>
    <ligand>
        <name>glyoxylate</name>
        <dbReference type="ChEBI" id="CHEBI:36655"/>
    </ligand>
</feature>
<dbReference type="Gene3D" id="3.20.20.70">
    <property type="entry name" value="Aldolase class I"/>
    <property type="match status" value="1"/>
</dbReference>
<dbReference type="InterPro" id="IPR023989">
    <property type="entry name" value="MftD"/>
</dbReference>
<dbReference type="InterPro" id="IPR037396">
    <property type="entry name" value="FMN_HAD"/>
</dbReference>
<organism evidence="10 11">
    <name type="scientific">Subtercola vilae</name>
    <dbReference type="NCBI Taxonomy" id="2056433"/>
    <lineage>
        <taxon>Bacteria</taxon>
        <taxon>Bacillati</taxon>
        <taxon>Actinomycetota</taxon>
        <taxon>Actinomycetes</taxon>
        <taxon>Micrococcales</taxon>
        <taxon>Microbacteriaceae</taxon>
        <taxon>Subtercola</taxon>
    </lineage>
</organism>
<dbReference type="InterPro" id="IPR013785">
    <property type="entry name" value="Aldolase_TIM"/>
</dbReference>
<keyword evidence="3 7" id="KW-0288">FMN</keyword>
<evidence type="ECO:0000313" key="11">
    <source>
        <dbReference type="Proteomes" id="UP000306192"/>
    </source>
</evidence>
<dbReference type="SMR" id="A0A4T2C9F7"/>